<gene>
    <name evidence="2" type="ORF">E2C01_075260</name>
</gene>
<comment type="caution">
    <text evidence="2">The sequence shown here is derived from an EMBL/GenBank/DDBJ whole genome shotgun (WGS) entry which is preliminary data.</text>
</comment>
<reference evidence="2 3" key="1">
    <citation type="submission" date="2019-05" db="EMBL/GenBank/DDBJ databases">
        <title>Another draft genome of Portunus trituberculatus and its Hox gene families provides insights of decapod evolution.</title>
        <authorList>
            <person name="Jeong J.-H."/>
            <person name="Song I."/>
            <person name="Kim S."/>
            <person name="Choi T."/>
            <person name="Kim D."/>
            <person name="Ryu S."/>
            <person name="Kim W."/>
        </authorList>
    </citation>
    <scope>NUCLEOTIDE SEQUENCE [LARGE SCALE GENOMIC DNA]</scope>
    <source>
        <tissue evidence="2">Muscle</tissue>
    </source>
</reference>
<name>A0A5B7IJL9_PORTR</name>
<organism evidence="2 3">
    <name type="scientific">Portunus trituberculatus</name>
    <name type="common">Swimming crab</name>
    <name type="synonym">Neptunus trituberculatus</name>
    <dbReference type="NCBI Taxonomy" id="210409"/>
    <lineage>
        <taxon>Eukaryota</taxon>
        <taxon>Metazoa</taxon>
        <taxon>Ecdysozoa</taxon>
        <taxon>Arthropoda</taxon>
        <taxon>Crustacea</taxon>
        <taxon>Multicrustacea</taxon>
        <taxon>Malacostraca</taxon>
        <taxon>Eumalacostraca</taxon>
        <taxon>Eucarida</taxon>
        <taxon>Decapoda</taxon>
        <taxon>Pleocyemata</taxon>
        <taxon>Brachyura</taxon>
        <taxon>Eubrachyura</taxon>
        <taxon>Portunoidea</taxon>
        <taxon>Portunidae</taxon>
        <taxon>Portuninae</taxon>
        <taxon>Portunus</taxon>
    </lineage>
</organism>
<dbReference type="EMBL" id="VSRR010054688">
    <property type="protein sequence ID" value="MPC80674.1"/>
    <property type="molecule type" value="Genomic_DNA"/>
</dbReference>
<evidence type="ECO:0000313" key="3">
    <source>
        <dbReference type="Proteomes" id="UP000324222"/>
    </source>
</evidence>
<proteinExistence type="predicted"/>
<sequence length="71" mass="7804">MSVNKFLYDAKVSELRGCVSHQGARHSLNQGHANPPATCQPRPSPTQSSQGRECPSARKRQDVDGEKDEVK</sequence>
<protein>
    <submittedName>
        <fullName evidence="2">Uncharacterized protein</fullName>
    </submittedName>
</protein>
<evidence type="ECO:0000256" key="1">
    <source>
        <dbReference type="SAM" id="MobiDB-lite"/>
    </source>
</evidence>
<accession>A0A5B7IJL9</accession>
<feature type="compositionally biased region" description="Basic and acidic residues" evidence="1">
    <location>
        <begin position="55"/>
        <end position="71"/>
    </location>
</feature>
<dbReference type="Proteomes" id="UP000324222">
    <property type="component" value="Unassembled WGS sequence"/>
</dbReference>
<keyword evidence="3" id="KW-1185">Reference proteome</keyword>
<feature type="region of interest" description="Disordered" evidence="1">
    <location>
        <begin position="23"/>
        <end position="71"/>
    </location>
</feature>
<dbReference type="AlphaFoldDB" id="A0A5B7IJL9"/>
<evidence type="ECO:0000313" key="2">
    <source>
        <dbReference type="EMBL" id="MPC80674.1"/>
    </source>
</evidence>